<feature type="chain" id="PRO_5034202574" description="PepSY domain-containing protein" evidence="1">
    <location>
        <begin position="22"/>
        <end position="76"/>
    </location>
</feature>
<sequence length="76" mass="8521">MLLNRLFSIVALASVLAPILAAPLPRPDEHETEVKALGWEVEIEKDKHGRIKEIEIENDTLGFELEIEKNKSGAED</sequence>
<dbReference type="AlphaFoldDB" id="A0A8H3C9Z1"/>
<evidence type="ECO:0008006" key="4">
    <source>
        <dbReference type="Google" id="ProtNLM"/>
    </source>
</evidence>
<comment type="caution">
    <text evidence="2">The sequence shown here is derived from an EMBL/GenBank/DDBJ whole genome shotgun (WGS) entry which is preliminary data.</text>
</comment>
<organism evidence="2 3">
    <name type="scientific">Rhizoctonia solani</name>
    <dbReference type="NCBI Taxonomy" id="456999"/>
    <lineage>
        <taxon>Eukaryota</taxon>
        <taxon>Fungi</taxon>
        <taxon>Dikarya</taxon>
        <taxon>Basidiomycota</taxon>
        <taxon>Agaricomycotina</taxon>
        <taxon>Agaricomycetes</taxon>
        <taxon>Cantharellales</taxon>
        <taxon>Ceratobasidiaceae</taxon>
        <taxon>Rhizoctonia</taxon>
    </lineage>
</organism>
<proteinExistence type="predicted"/>
<protein>
    <recommendedName>
        <fullName evidence="4">PepSY domain-containing protein</fullName>
    </recommendedName>
</protein>
<feature type="signal peptide" evidence="1">
    <location>
        <begin position="1"/>
        <end position="21"/>
    </location>
</feature>
<name>A0A8H3C9Z1_9AGAM</name>
<dbReference type="Proteomes" id="UP000663888">
    <property type="component" value="Unassembled WGS sequence"/>
</dbReference>
<evidence type="ECO:0000313" key="2">
    <source>
        <dbReference type="EMBL" id="CAE6474781.1"/>
    </source>
</evidence>
<gene>
    <name evidence="2" type="ORF">RDB_LOCUS114488</name>
</gene>
<dbReference type="EMBL" id="CAJMWX010001212">
    <property type="protein sequence ID" value="CAE6474781.1"/>
    <property type="molecule type" value="Genomic_DNA"/>
</dbReference>
<accession>A0A8H3C9Z1</accession>
<evidence type="ECO:0000313" key="3">
    <source>
        <dbReference type="Proteomes" id="UP000663888"/>
    </source>
</evidence>
<reference evidence="2" key="1">
    <citation type="submission" date="2021-01" db="EMBL/GenBank/DDBJ databases">
        <authorList>
            <person name="Kaushik A."/>
        </authorList>
    </citation>
    <scope>NUCLEOTIDE SEQUENCE</scope>
    <source>
        <strain evidence="2">AG4-R118</strain>
    </source>
</reference>
<evidence type="ECO:0000256" key="1">
    <source>
        <dbReference type="SAM" id="SignalP"/>
    </source>
</evidence>
<keyword evidence="1" id="KW-0732">Signal</keyword>